<evidence type="ECO:0000313" key="2">
    <source>
        <dbReference type="EMBL" id="ANU63376.1"/>
    </source>
</evidence>
<dbReference type="RefSeq" id="WP_068960712.1">
    <property type="nucleotide sequence ID" value="NZ_CP015402.2"/>
</dbReference>
<dbReference type="EMBL" id="CP015402">
    <property type="protein sequence ID" value="ANU63376.1"/>
    <property type="molecule type" value="Genomic_DNA"/>
</dbReference>
<feature type="domain" description="ApeI dehydratase-like" evidence="1">
    <location>
        <begin position="21"/>
        <end position="103"/>
    </location>
</feature>
<sequence>MKLNRNLYKIINKETVGEVTTYIITLIPSCVIYAAHFPGMPITPGVCQIQMTKELLEDCLNRTLRISGVKNAKFVSVLTPTDKPIRVSLNKIKQEDNQFKVQAVIADDDTTYAKLSLQTVIA</sequence>
<evidence type="ECO:0000313" key="3">
    <source>
        <dbReference type="Proteomes" id="UP000186351"/>
    </source>
</evidence>
<dbReference type="SUPFAM" id="SSF54637">
    <property type="entry name" value="Thioesterase/thiol ester dehydrase-isomerase"/>
    <property type="match status" value="1"/>
</dbReference>
<organism evidence="2 3">
    <name type="scientific">Muribaculum intestinale</name>
    <dbReference type="NCBI Taxonomy" id="1796646"/>
    <lineage>
        <taxon>Bacteria</taxon>
        <taxon>Pseudomonadati</taxon>
        <taxon>Bacteroidota</taxon>
        <taxon>Bacteroidia</taxon>
        <taxon>Bacteroidales</taxon>
        <taxon>Muribaculaceae</taxon>
        <taxon>Muribaculum</taxon>
    </lineage>
</organism>
<dbReference type="KEGG" id="pary:A4V02_06335"/>
<dbReference type="STRING" id="1796646.A4V02_06335"/>
<gene>
    <name evidence="2" type="ORF">A4V02_06335</name>
</gene>
<accession>A0A1B1S999</accession>
<dbReference type="Pfam" id="PF22818">
    <property type="entry name" value="ApeI-like"/>
    <property type="match status" value="1"/>
</dbReference>
<dbReference type="InterPro" id="IPR054545">
    <property type="entry name" value="ApeI-like"/>
</dbReference>
<dbReference type="AlphaFoldDB" id="A0A1B1S999"/>
<accession>A0A1Z2XJC9</accession>
<dbReference type="Proteomes" id="UP000186351">
    <property type="component" value="Chromosome"/>
</dbReference>
<dbReference type="InterPro" id="IPR029069">
    <property type="entry name" value="HotDog_dom_sf"/>
</dbReference>
<dbReference type="OrthoDB" id="9772788at2"/>
<name>A0A1B1S999_9BACT</name>
<proteinExistence type="predicted"/>
<dbReference type="GeneID" id="65536469"/>
<protein>
    <recommendedName>
        <fullName evidence="1">ApeI dehydratase-like domain-containing protein</fullName>
    </recommendedName>
</protein>
<keyword evidence="3" id="KW-1185">Reference proteome</keyword>
<dbReference type="Gene3D" id="3.10.129.10">
    <property type="entry name" value="Hotdog Thioesterase"/>
    <property type="match status" value="1"/>
</dbReference>
<reference evidence="3" key="1">
    <citation type="submission" date="2016-04" db="EMBL/GenBank/DDBJ databases">
        <title>Complete Genome Sequences of Twelve Strains of a Stable Defined Moderately Diverse Mouse Microbiota 2 (sDMDMm2).</title>
        <authorList>
            <person name="Uchimura Y."/>
            <person name="Wyss M."/>
            <person name="Brugiroux S."/>
            <person name="Limenitakis J.P."/>
            <person name="Stecher B."/>
            <person name="McCoy K.D."/>
            <person name="Macpherson A.J."/>
        </authorList>
    </citation>
    <scope>NUCLEOTIDE SEQUENCE [LARGE SCALE GENOMIC DNA]</scope>
    <source>
        <strain evidence="3">YL27</strain>
    </source>
</reference>
<evidence type="ECO:0000259" key="1">
    <source>
        <dbReference type="Pfam" id="PF22818"/>
    </source>
</evidence>